<reference evidence="9" key="1">
    <citation type="submission" date="2016-03" db="EMBL/GenBank/DDBJ databases">
        <title>Mechanisms controlling the formation of the plant cell surface in tip-growing cells are functionally conserved among land plants.</title>
        <authorList>
            <person name="Honkanen S."/>
            <person name="Jones V.A."/>
            <person name="Morieri G."/>
            <person name="Champion C."/>
            <person name="Hetherington A.J."/>
            <person name="Kelly S."/>
            <person name="Saint-Marcoux D."/>
            <person name="Proust H."/>
            <person name="Prescott H."/>
            <person name="Dolan L."/>
        </authorList>
    </citation>
    <scope>NUCLEOTIDE SEQUENCE [LARGE SCALE GENOMIC DNA]</scope>
    <source>
        <tissue evidence="9">Whole gametophyte</tissue>
    </source>
</reference>
<dbReference type="AlphaFoldDB" id="A0A176VZW4"/>
<comment type="similarity">
    <text evidence="6">Belongs to the peptidase S26 family. IMP1 subfamily.</text>
</comment>
<evidence type="ECO:0000256" key="3">
    <source>
        <dbReference type="ARBA" id="ARBA00022801"/>
    </source>
</evidence>
<accession>A0A176VZW4</accession>
<dbReference type="PRINTS" id="PR00727">
    <property type="entry name" value="LEADERPTASE"/>
</dbReference>
<keyword evidence="5" id="KW-0472">Membrane</keyword>
<dbReference type="PANTHER" id="PTHR12383:SF16">
    <property type="entry name" value="MITOCHONDRIAL INNER MEMBRANE PROTEASE SUBUNIT 1"/>
    <property type="match status" value="1"/>
</dbReference>
<dbReference type="PANTHER" id="PTHR12383">
    <property type="entry name" value="PROTEASE FAMILY S26 MITOCHONDRIAL INNER MEMBRANE PROTEASE-RELATED"/>
    <property type="match status" value="1"/>
</dbReference>
<evidence type="ECO:0000256" key="1">
    <source>
        <dbReference type="ARBA" id="ARBA00004273"/>
    </source>
</evidence>
<dbReference type="EMBL" id="LVLJ01002271">
    <property type="protein sequence ID" value="OAE25933.1"/>
    <property type="molecule type" value="Genomic_DNA"/>
</dbReference>
<sequence>MAAWRALMQEAWERSVVFTQFLCFLHVFSNHVCQVHQCLGPSMLPTFNVAGDILLLEHLSVKFEKVRSGDVVMARSPVNPRVMVCKRVLGLEGDRVVVLPTNSKGHIRHVVVPKGHVWLQGDNIYNSTDSRHYGPVPYALIQGKVCYRVVLEVMCYVCPRQEHLRIQESLDAHIMHHPLRDIIIAKYVLRGGVCVVPYLASGRMGPCSQPRTISLIRDSIMDAYFKSLDFNGARHLPAQQFCLWLQRHCELDIFTVSDWLR</sequence>
<dbReference type="CDD" id="cd06530">
    <property type="entry name" value="S26_SPase_I"/>
    <property type="match status" value="1"/>
</dbReference>
<feature type="active site" evidence="7">
    <location>
        <position position="86"/>
    </location>
</feature>
<feature type="active site" evidence="7">
    <location>
        <position position="42"/>
    </location>
</feature>
<dbReference type="InterPro" id="IPR000223">
    <property type="entry name" value="Pept_S26A_signal_pept_1"/>
</dbReference>
<dbReference type="Gene3D" id="2.10.109.10">
    <property type="entry name" value="Umud Fragment, subunit A"/>
    <property type="match status" value="1"/>
</dbReference>
<dbReference type="GO" id="GO:0042720">
    <property type="term" value="C:mitochondrial inner membrane peptidase complex"/>
    <property type="evidence" value="ECO:0007669"/>
    <property type="project" value="TreeGrafter"/>
</dbReference>
<dbReference type="Pfam" id="PF10502">
    <property type="entry name" value="Peptidase_S26"/>
    <property type="match status" value="2"/>
</dbReference>
<evidence type="ECO:0000256" key="5">
    <source>
        <dbReference type="ARBA" id="ARBA00023136"/>
    </source>
</evidence>
<dbReference type="InterPro" id="IPR052064">
    <property type="entry name" value="Mito_IMP1_subunit"/>
</dbReference>
<dbReference type="GO" id="GO:0006627">
    <property type="term" value="P:protein processing involved in protein targeting to mitochondrion"/>
    <property type="evidence" value="ECO:0007669"/>
    <property type="project" value="TreeGrafter"/>
</dbReference>
<proteinExistence type="inferred from homology"/>
<feature type="domain" description="Peptidase S26" evidence="8">
    <location>
        <begin position="110"/>
        <end position="148"/>
    </location>
</feature>
<name>A0A176VZW4_MARPO</name>
<organism evidence="9 10">
    <name type="scientific">Marchantia polymorpha subsp. ruderalis</name>
    <dbReference type="NCBI Taxonomy" id="1480154"/>
    <lineage>
        <taxon>Eukaryota</taxon>
        <taxon>Viridiplantae</taxon>
        <taxon>Streptophyta</taxon>
        <taxon>Embryophyta</taxon>
        <taxon>Marchantiophyta</taxon>
        <taxon>Marchantiopsida</taxon>
        <taxon>Marchantiidae</taxon>
        <taxon>Marchantiales</taxon>
        <taxon>Marchantiaceae</taxon>
        <taxon>Marchantia</taxon>
    </lineage>
</organism>
<evidence type="ECO:0000313" key="9">
    <source>
        <dbReference type="EMBL" id="OAE25933.1"/>
    </source>
</evidence>
<comment type="subcellular location">
    <subcellularLocation>
        <location evidence="1">Mitochondrion inner membrane</location>
    </subcellularLocation>
</comment>
<dbReference type="Proteomes" id="UP000077202">
    <property type="component" value="Unassembled WGS sequence"/>
</dbReference>
<evidence type="ECO:0000313" key="10">
    <source>
        <dbReference type="Proteomes" id="UP000077202"/>
    </source>
</evidence>
<evidence type="ECO:0000256" key="4">
    <source>
        <dbReference type="ARBA" id="ARBA00023128"/>
    </source>
</evidence>
<comment type="caution">
    <text evidence="9">The sequence shown here is derived from an EMBL/GenBank/DDBJ whole genome shotgun (WGS) entry which is preliminary data.</text>
</comment>
<feature type="domain" description="Peptidase S26" evidence="8">
    <location>
        <begin position="17"/>
        <end position="98"/>
    </location>
</feature>
<evidence type="ECO:0000259" key="8">
    <source>
        <dbReference type="Pfam" id="PF10502"/>
    </source>
</evidence>
<dbReference type="GO" id="GO:0006465">
    <property type="term" value="P:signal peptide processing"/>
    <property type="evidence" value="ECO:0007669"/>
    <property type="project" value="InterPro"/>
</dbReference>
<gene>
    <name evidence="9" type="ORF">AXG93_1712s1110</name>
</gene>
<evidence type="ECO:0000256" key="6">
    <source>
        <dbReference type="ARBA" id="ARBA00038445"/>
    </source>
</evidence>
<protein>
    <recommendedName>
        <fullName evidence="8">Peptidase S26 domain-containing protein</fullName>
    </recommendedName>
</protein>
<dbReference type="SUPFAM" id="SSF51306">
    <property type="entry name" value="LexA/Signal peptidase"/>
    <property type="match status" value="1"/>
</dbReference>
<keyword evidence="3" id="KW-0378">Hydrolase</keyword>
<keyword evidence="2" id="KW-0999">Mitochondrion inner membrane</keyword>
<dbReference type="InterPro" id="IPR036286">
    <property type="entry name" value="LexA/Signal_pep-like_sf"/>
</dbReference>
<evidence type="ECO:0000256" key="2">
    <source>
        <dbReference type="ARBA" id="ARBA00022792"/>
    </source>
</evidence>
<keyword evidence="4" id="KW-0496">Mitochondrion</keyword>
<dbReference type="InterPro" id="IPR019533">
    <property type="entry name" value="Peptidase_S26"/>
</dbReference>
<keyword evidence="10" id="KW-1185">Reference proteome</keyword>
<dbReference type="GO" id="GO:0004252">
    <property type="term" value="F:serine-type endopeptidase activity"/>
    <property type="evidence" value="ECO:0007669"/>
    <property type="project" value="InterPro"/>
</dbReference>
<evidence type="ECO:0000256" key="7">
    <source>
        <dbReference type="PIRSR" id="PIRSR600223-1"/>
    </source>
</evidence>